<evidence type="ECO:0000313" key="6">
    <source>
        <dbReference type="EMBL" id="KAF6136975.1"/>
    </source>
</evidence>
<name>A0A7J7L2X8_9MAGN</name>
<protein>
    <recommendedName>
        <fullName evidence="5">G-patch domain-containing protein</fullName>
    </recommendedName>
</protein>
<dbReference type="OrthoDB" id="4822at2759"/>
<dbReference type="Pfam" id="PF01585">
    <property type="entry name" value="G-patch"/>
    <property type="match status" value="1"/>
</dbReference>
<feature type="region of interest" description="Disordered" evidence="4">
    <location>
        <begin position="224"/>
        <end position="243"/>
    </location>
</feature>
<dbReference type="PROSITE" id="PS50174">
    <property type="entry name" value="G_PATCH"/>
    <property type="match status" value="1"/>
</dbReference>
<evidence type="ECO:0000256" key="1">
    <source>
        <dbReference type="ARBA" id="ARBA00004123"/>
    </source>
</evidence>
<accession>A0A7J7L2X8</accession>
<organism evidence="6 7">
    <name type="scientific">Kingdonia uniflora</name>
    <dbReference type="NCBI Taxonomy" id="39325"/>
    <lineage>
        <taxon>Eukaryota</taxon>
        <taxon>Viridiplantae</taxon>
        <taxon>Streptophyta</taxon>
        <taxon>Embryophyta</taxon>
        <taxon>Tracheophyta</taxon>
        <taxon>Spermatophyta</taxon>
        <taxon>Magnoliopsida</taxon>
        <taxon>Ranunculales</taxon>
        <taxon>Circaeasteraceae</taxon>
        <taxon>Kingdonia</taxon>
    </lineage>
</organism>
<evidence type="ECO:0000259" key="5">
    <source>
        <dbReference type="PROSITE" id="PS50174"/>
    </source>
</evidence>
<dbReference type="GO" id="GO:0000398">
    <property type="term" value="P:mRNA splicing, via spliceosome"/>
    <property type="evidence" value="ECO:0007669"/>
    <property type="project" value="TreeGrafter"/>
</dbReference>
<proteinExistence type="predicted"/>
<sequence>MGSADGHDILYDARFASVVSLFSPNLLTGLPTGTFIFFSGASLDEENWLSQYGQVQSEDDGAVAFRSVDLWDWAMVTETIKRNKRGKKKKLKIDRLVGRLVRPSTTLHPSMPSGGCILKTTAIREVHLSLVRVSSGQVYRLKSPSLKYLDSISIYDASDPTKDWGFPHLAVDEQNLHLSKYPCGTLDGISAREVLSVLPDQLRISEKHKIRGYRDRAAERRAFHGGFGVGPGQKNSADDVETTSSVSYSTDKAAAEALNMSFGAGSYARRMLENMGWKEGEALGSCTKGLVEPLNAVSNKGFAGLGWEQHHRS</sequence>
<keyword evidence="3" id="KW-0539">Nucleus</keyword>
<feature type="domain" description="G-patch" evidence="5">
    <location>
        <begin position="264"/>
        <end position="310"/>
    </location>
</feature>
<evidence type="ECO:0000256" key="4">
    <source>
        <dbReference type="SAM" id="MobiDB-lite"/>
    </source>
</evidence>
<dbReference type="InterPro" id="IPR000467">
    <property type="entry name" value="G_patch_dom"/>
</dbReference>
<gene>
    <name evidence="6" type="ORF">GIB67_030739</name>
</gene>
<evidence type="ECO:0000256" key="3">
    <source>
        <dbReference type="ARBA" id="ARBA00023242"/>
    </source>
</evidence>
<keyword evidence="7" id="KW-1185">Reference proteome</keyword>
<reference evidence="6 7" key="1">
    <citation type="journal article" date="2020" name="IScience">
        <title>Genome Sequencing of the Endangered Kingdonia uniflora (Circaeasteraceae, Ranunculales) Reveals Potential Mechanisms of Evolutionary Specialization.</title>
        <authorList>
            <person name="Sun Y."/>
            <person name="Deng T."/>
            <person name="Zhang A."/>
            <person name="Moore M.J."/>
            <person name="Landis J.B."/>
            <person name="Lin N."/>
            <person name="Zhang H."/>
            <person name="Zhang X."/>
            <person name="Huang J."/>
            <person name="Zhang X."/>
            <person name="Sun H."/>
            <person name="Wang H."/>
        </authorList>
    </citation>
    <scope>NUCLEOTIDE SEQUENCE [LARGE SCALE GENOMIC DNA]</scope>
    <source>
        <strain evidence="6">TB1705</strain>
        <tissue evidence="6">Leaf</tissue>
    </source>
</reference>
<dbReference type="GO" id="GO:0003723">
    <property type="term" value="F:RNA binding"/>
    <property type="evidence" value="ECO:0007669"/>
    <property type="project" value="UniProtKB-KW"/>
</dbReference>
<comment type="subcellular location">
    <subcellularLocation>
        <location evidence="1">Nucleus</location>
    </subcellularLocation>
</comment>
<dbReference type="PANTHER" id="PTHR13948">
    <property type="entry name" value="RNA-BINDING PROTEIN"/>
    <property type="match status" value="1"/>
</dbReference>
<keyword evidence="2" id="KW-0694">RNA-binding</keyword>
<dbReference type="EMBL" id="JACGCM010002660">
    <property type="protein sequence ID" value="KAF6136975.1"/>
    <property type="molecule type" value="Genomic_DNA"/>
</dbReference>
<dbReference type="AlphaFoldDB" id="A0A7J7L2X8"/>
<dbReference type="SMART" id="SM00443">
    <property type="entry name" value="G_patch"/>
    <property type="match status" value="1"/>
</dbReference>
<dbReference type="PANTHER" id="PTHR13948:SF38">
    <property type="entry name" value="D111_G-PATCH DOMAIN-CONTAINING PROTEIN"/>
    <property type="match status" value="1"/>
</dbReference>
<dbReference type="GO" id="GO:0005634">
    <property type="term" value="C:nucleus"/>
    <property type="evidence" value="ECO:0007669"/>
    <property type="project" value="UniProtKB-SubCell"/>
</dbReference>
<evidence type="ECO:0000313" key="7">
    <source>
        <dbReference type="Proteomes" id="UP000541444"/>
    </source>
</evidence>
<comment type="caution">
    <text evidence="6">The sequence shown here is derived from an EMBL/GenBank/DDBJ whole genome shotgun (WGS) entry which is preliminary data.</text>
</comment>
<dbReference type="Proteomes" id="UP000541444">
    <property type="component" value="Unassembled WGS sequence"/>
</dbReference>
<evidence type="ECO:0000256" key="2">
    <source>
        <dbReference type="ARBA" id="ARBA00022884"/>
    </source>
</evidence>